<keyword evidence="1" id="KW-0732">Signal</keyword>
<evidence type="ECO:0000313" key="2">
    <source>
        <dbReference type="EMBL" id="PTB38990.1"/>
    </source>
</evidence>
<accession>A0A2T3Z2M3</accession>
<evidence type="ECO:0008006" key="4">
    <source>
        <dbReference type="Google" id="ProtNLM"/>
    </source>
</evidence>
<keyword evidence="3" id="KW-1185">Reference proteome</keyword>
<dbReference type="STRING" id="1042311.A0A2T3Z2M3"/>
<evidence type="ECO:0000313" key="3">
    <source>
        <dbReference type="Proteomes" id="UP000240493"/>
    </source>
</evidence>
<dbReference type="EMBL" id="KZ679265">
    <property type="protein sequence ID" value="PTB38990.1"/>
    <property type="molecule type" value="Genomic_DNA"/>
</dbReference>
<feature type="signal peptide" evidence="1">
    <location>
        <begin position="1"/>
        <end position="22"/>
    </location>
</feature>
<reference evidence="2 3" key="1">
    <citation type="submission" date="2016-07" db="EMBL/GenBank/DDBJ databases">
        <title>Multiple horizontal gene transfer events from other fungi enriched the ability of initially mycotrophic Trichoderma (Ascomycota) to feed on dead plant biomass.</title>
        <authorList>
            <consortium name="DOE Joint Genome Institute"/>
            <person name="Aerts A."/>
            <person name="Atanasova L."/>
            <person name="Chenthamara K."/>
            <person name="Zhang J."/>
            <person name="Grujic M."/>
            <person name="Henrissat B."/>
            <person name="Kuo A."/>
            <person name="Salamov A."/>
            <person name="Lipzen A."/>
            <person name="Labutti K."/>
            <person name="Barry K."/>
            <person name="Miao Y."/>
            <person name="Rahimi M.J."/>
            <person name="Shen Q."/>
            <person name="Grigoriev I.V."/>
            <person name="Kubicek C.P."/>
            <person name="Druzhinina I.S."/>
        </authorList>
    </citation>
    <scope>NUCLEOTIDE SEQUENCE [LARGE SCALE GENOMIC DNA]</scope>
    <source>
        <strain evidence="2 3">CBS 433.97</strain>
    </source>
</reference>
<sequence>MKYHAATMLAAAAAALLSTVSASSTVVCTENELGNSGQSDVCLVDNVSPEPEKGYFLPCVEVIFRDNTCHFVASEPDYTKAHDECQCSGTTFSAWVECQKCLLDHGFHNEDSVYWSKILDAASKALCTETPIAATASSLSTPVQAGTVIPTPTTPISDDGSNQLPIETFKGLNQTAVATQGPGVLNQTATPTAGAVGPQKTCIEDFKRQNVTTVASDSSTPTVPIIPIFPTNTFTSADSMEPLATTSDWLLPGGLPGMFPSSETSDAASSSSFGKSGLAVAIAGAIIMGLL</sequence>
<dbReference type="AlphaFoldDB" id="A0A2T3Z2M3"/>
<gene>
    <name evidence="2" type="ORF">M441DRAFT_198562</name>
</gene>
<proteinExistence type="predicted"/>
<evidence type="ECO:0000256" key="1">
    <source>
        <dbReference type="SAM" id="SignalP"/>
    </source>
</evidence>
<name>A0A2T3Z2M3_TRIA4</name>
<organism evidence="2 3">
    <name type="scientific">Trichoderma asperellum (strain ATCC 204424 / CBS 433.97 / NBRC 101777)</name>
    <dbReference type="NCBI Taxonomy" id="1042311"/>
    <lineage>
        <taxon>Eukaryota</taxon>
        <taxon>Fungi</taxon>
        <taxon>Dikarya</taxon>
        <taxon>Ascomycota</taxon>
        <taxon>Pezizomycotina</taxon>
        <taxon>Sordariomycetes</taxon>
        <taxon>Hypocreomycetidae</taxon>
        <taxon>Hypocreales</taxon>
        <taxon>Hypocreaceae</taxon>
        <taxon>Trichoderma</taxon>
    </lineage>
</organism>
<dbReference type="OrthoDB" id="4897659at2759"/>
<feature type="chain" id="PRO_5015734628" description="Extracellular membrane protein CFEM domain-containing protein" evidence="1">
    <location>
        <begin position="23"/>
        <end position="291"/>
    </location>
</feature>
<dbReference type="Proteomes" id="UP000240493">
    <property type="component" value="Unassembled WGS sequence"/>
</dbReference>
<protein>
    <recommendedName>
        <fullName evidence="4">Extracellular membrane protein CFEM domain-containing protein</fullName>
    </recommendedName>
</protein>